<sequence>MCVTFTCPSAFPLVQDEYKEPCNQCAAVDWGISDEGRFYCRSCHNVIERTREVVDMSFTYVLIICCSSECGYVWMLCEGFQFILQNQADALLRLGVTPQFKDDVLCQMWRLYLQKSQQGYTKNPIRSLRFRRSWQKCLNDAAESVLSSDWMGSDRSSAGTSSSWKRSRSLMTMKTTLALIHLALVWSREALTLSDLLRLVKEGHVPYVTAYEELPEEMKLCGPDALLFHVERIPSHRSVHKEAQVLVQYLQLPAFPPIVPEALLHPAPLSLRYLTDANLPDELHRWVCVLMDRAGMADQERHTLDGGSRPVLPRYDLQAAALIIVTMKVMFGLDDHTEWKWYKLVQTALLDAQQRRNQDIMCLKRLSSCPAAVHYGGPSSFQFCWGDEDGSDGPSLLHTKLDRVVSLSNGFMTPLNLNYWHPPLRPCNPRTCTSHYPSMEPALPRSFVWLLQLFSFMLDVEAWYLFDEVLEVERRVFGIRTLKK</sequence>
<dbReference type="Pfam" id="PF20645">
    <property type="entry name" value="Rrn7_cyclin_C"/>
    <property type="match status" value="1"/>
</dbReference>
<protein>
    <recommendedName>
        <fullName evidence="3">TATA box-binding protein-associated factor RNA polymerase I subunit B</fullName>
    </recommendedName>
    <alternativeName>
        <fullName evidence="11">TATA box-binding protein-associated factor 1B</fullName>
    </alternativeName>
</protein>
<dbReference type="PANTHER" id="PTHR31576">
    <property type="entry name" value="TATA BOX-BINDING PROTEIN-ASSOCIATED FACTOR RNA POLYMERASE I SUBUNIT B"/>
    <property type="match status" value="1"/>
</dbReference>
<dbReference type="InterPro" id="IPR048540">
    <property type="entry name" value="Rrn7_cyclin_N"/>
</dbReference>
<keyword evidence="7" id="KW-0805">Transcription regulation</keyword>
<dbReference type="Pfam" id="PF11781">
    <property type="entry name" value="Zn_ribbon_RRN7"/>
    <property type="match status" value="1"/>
</dbReference>
<comment type="similarity">
    <text evidence="2">Belongs to the RRN7/TAF1B family.</text>
</comment>
<dbReference type="AlphaFoldDB" id="A0A3B5MPM8"/>
<dbReference type="GO" id="GO:0042790">
    <property type="term" value="P:nucleolar large rRNA transcription by RNA polymerase I"/>
    <property type="evidence" value="ECO:0007669"/>
    <property type="project" value="TreeGrafter"/>
</dbReference>
<evidence type="ECO:0000313" key="15">
    <source>
        <dbReference type="Ensembl" id="ENSXCOP00000026364.1"/>
    </source>
</evidence>
<dbReference type="PANTHER" id="PTHR31576:SF2">
    <property type="entry name" value="TATA BOX-BINDING PROTEIN-ASSOCIATED FACTOR RNA POLYMERASE I SUBUNIT B"/>
    <property type="match status" value="1"/>
</dbReference>
<keyword evidence="10" id="KW-0539">Nucleus</keyword>
<dbReference type="Pfam" id="PF20644">
    <property type="entry name" value="Rrn7_cyclin_N"/>
    <property type="match status" value="1"/>
</dbReference>
<keyword evidence="16" id="KW-1185">Reference proteome</keyword>
<evidence type="ECO:0000256" key="10">
    <source>
        <dbReference type="ARBA" id="ARBA00023242"/>
    </source>
</evidence>
<proteinExistence type="inferred from homology"/>
<evidence type="ECO:0000256" key="4">
    <source>
        <dbReference type="ARBA" id="ARBA00022723"/>
    </source>
</evidence>
<evidence type="ECO:0000256" key="7">
    <source>
        <dbReference type="ARBA" id="ARBA00023015"/>
    </source>
</evidence>
<dbReference type="GO" id="GO:0070860">
    <property type="term" value="C:RNA polymerase I core factor complex"/>
    <property type="evidence" value="ECO:0007669"/>
    <property type="project" value="InterPro"/>
</dbReference>
<accession>A0A3B5MPM8</accession>
<evidence type="ECO:0000259" key="12">
    <source>
        <dbReference type="Pfam" id="PF11781"/>
    </source>
</evidence>
<dbReference type="GO" id="GO:0001164">
    <property type="term" value="F:RNA polymerase I core promoter sequence-specific DNA binding"/>
    <property type="evidence" value="ECO:0007669"/>
    <property type="project" value="InterPro"/>
</dbReference>
<evidence type="ECO:0000256" key="1">
    <source>
        <dbReference type="ARBA" id="ARBA00004604"/>
    </source>
</evidence>
<dbReference type="GeneTree" id="ENSGT00440000033827"/>
<evidence type="ECO:0000313" key="16">
    <source>
        <dbReference type="Proteomes" id="UP000261380"/>
    </source>
</evidence>
<reference evidence="15" key="2">
    <citation type="submission" date="2025-09" db="UniProtKB">
        <authorList>
            <consortium name="Ensembl"/>
        </authorList>
    </citation>
    <scope>IDENTIFICATION</scope>
</reference>
<evidence type="ECO:0000256" key="3">
    <source>
        <dbReference type="ARBA" id="ARBA00018994"/>
    </source>
</evidence>
<dbReference type="InterPro" id="IPR021752">
    <property type="entry name" value="TF_Rrn7_Zf"/>
</dbReference>
<keyword evidence="4" id="KW-0479">Metal-binding</keyword>
<keyword evidence="5" id="KW-0863">Zinc-finger</keyword>
<dbReference type="InterPro" id="IPR048538">
    <property type="entry name" value="Rrn7_cyclin_C"/>
</dbReference>
<keyword evidence="8" id="KW-0238">DNA-binding</keyword>
<evidence type="ECO:0000256" key="5">
    <source>
        <dbReference type="ARBA" id="ARBA00022771"/>
    </source>
</evidence>
<evidence type="ECO:0000256" key="8">
    <source>
        <dbReference type="ARBA" id="ARBA00023125"/>
    </source>
</evidence>
<evidence type="ECO:0000256" key="11">
    <source>
        <dbReference type="ARBA" id="ARBA00032500"/>
    </source>
</evidence>
<gene>
    <name evidence="15" type="primary">TAF1B</name>
</gene>
<reference evidence="15" key="1">
    <citation type="submission" date="2025-08" db="UniProtKB">
        <authorList>
            <consortium name="Ensembl"/>
        </authorList>
    </citation>
    <scope>IDENTIFICATION</scope>
</reference>
<name>A0A3B5MPM8_9TELE</name>
<dbReference type="Proteomes" id="UP000261380">
    <property type="component" value="Unplaced"/>
</dbReference>
<dbReference type="InterPro" id="IPR033599">
    <property type="entry name" value="TAF1B/Rrn7"/>
</dbReference>
<organism evidence="15 16">
    <name type="scientific">Xiphophorus couchianus</name>
    <name type="common">Monterrey platyfish</name>
    <dbReference type="NCBI Taxonomy" id="32473"/>
    <lineage>
        <taxon>Eukaryota</taxon>
        <taxon>Metazoa</taxon>
        <taxon>Chordata</taxon>
        <taxon>Craniata</taxon>
        <taxon>Vertebrata</taxon>
        <taxon>Euteleostomi</taxon>
        <taxon>Actinopterygii</taxon>
        <taxon>Neopterygii</taxon>
        <taxon>Teleostei</taxon>
        <taxon>Neoteleostei</taxon>
        <taxon>Acanthomorphata</taxon>
        <taxon>Ovalentaria</taxon>
        <taxon>Atherinomorphae</taxon>
        <taxon>Cyprinodontiformes</taxon>
        <taxon>Poeciliidae</taxon>
        <taxon>Poeciliinae</taxon>
        <taxon>Xiphophorus</taxon>
    </lineage>
</organism>
<evidence type="ECO:0000256" key="6">
    <source>
        <dbReference type="ARBA" id="ARBA00022833"/>
    </source>
</evidence>
<keyword evidence="6" id="KW-0862">Zinc</keyword>
<evidence type="ECO:0000256" key="9">
    <source>
        <dbReference type="ARBA" id="ARBA00023163"/>
    </source>
</evidence>
<dbReference type="Ensembl" id="ENSXCOT00000026684.1">
    <property type="protein sequence ID" value="ENSXCOP00000026364.1"/>
    <property type="gene ID" value="ENSXCOG00000019688.1"/>
</dbReference>
<feature type="domain" description="Rrn7/TAF1B C-terminal cyclin" evidence="14">
    <location>
        <begin position="233"/>
        <end position="348"/>
    </location>
</feature>
<dbReference type="STRING" id="32473.ENSXCOP00000026364"/>
<keyword evidence="9" id="KW-0804">Transcription</keyword>
<feature type="domain" description="RRN7-type" evidence="12">
    <location>
        <begin position="17"/>
        <end position="48"/>
    </location>
</feature>
<comment type="subcellular location">
    <subcellularLocation>
        <location evidence="1">Nucleus</location>
        <location evidence="1">Nucleolus</location>
    </subcellularLocation>
</comment>
<dbReference type="GO" id="GO:0005668">
    <property type="term" value="C:RNA polymerase transcription factor SL1 complex"/>
    <property type="evidence" value="ECO:0007669"/>
    <property type="project" value="TreeGrafter"/>
</dbReference>
<evidence type="ECO:0000259" key="13">
    <source>
        <dbReference type="Pfam" id="PF20644"/>
    </source>
</evidence>
<evidence type="ECO:0000256" key="2">
    <source>
        <dbReference type="ARBA" id="ARBA00006899"/>
    </source>
</evidence>
<feature type="domain" description="Rrn7/TAF1B N-terminal cyclin" evidence="13">
    <location>
        <begin position="80"/>
        <end position="215"/>
    </location>
</feature>
<dbReference type="GO" id="GO:0008270">
    <property type="term" value="F:zinc ion binding"/>
    <property type="evidence" value="ECO:0007669"/>
    <property type="project" value="UniProtKB-KW"/>
</dbReference>
<evidence type="ECO:0000259" key="14">
    <source>
        <dbReference type="Pfam" id="PF20645"/>
    </source>
</evidence>